<keyword evidence="5" id="KW-0378">Hydrolase</keyword>
<name>A0A915K6Z8_ROMCU</name>
<evidence type="ECO:0000313" key="13">
    <source>
        <dbReference type="WBParaSite" id="nRc.2.0.1.t34485-RA"/>
    </source>
</evidence>
<dbReference type="GO" id="GO:0040029">
    <property type="term" value="P:epigenetic regulation of gene expression"/>
    <property type="evidence" value="ECO:0007669"/>
    <property type="project" value="TreeGrafter"/>
</dbReference>
<protein>
    <recommendedName>
        <fullName evidence="3">histone deacetylase</fullName>
        <ecNumber evidence="3">3.5.1.98</ecNumber>
    </recommendedName>
</protein>
<dbReference type="InterPro" id="IPR023801">
    <property type="entry name" value="His_deacetylse_dom"/>
</dbReference>
<keyword evidence="6" id="KW-0156">Chromatin regulator</keyword>
<organism evidence="12 13">
    <name type="scientific">Romanomermis culicivorax</name>
    <name type="common">Nematode worm</name>
    <dbReference type="NCBI Taxonomy" id="13658"/>
    <lineage>
        <taxon>Eukaryota</taxon>
        <taxon>Metazoa</taxon>
        <taxon>Ecdysozoa</taxon>
        <taxon>Nematoda</taxon>
        <taxon>Enoplea</taxon>
        <taxon>Dorylaimia</taxon>
        <taxon>Mermithida</taxon>
        <taxon>Mermithoidea</taxon>
        <taxon>Mermithidae</taxon>
        <taxon>Romanomermis</taxon>
    </lineage>
</organism>
<dbReference type="GO" id="GO:0000118">
    <property type="term" value="C:histone deacetylase complex"/>
    <property type="evidence" value="ECO:0007669"/>
    <property type="project" value="TreeGrafter"/>
</dbReference>
<keyword evidence="7" id="KW-0805">Transcription regulation</keyword>
<proteinExistence type="inferred from homology"/>
<dbReference type="EC" id="3.5.1.98" evidence="3"/>
<evidence type="ECO:0000259" key="11">
    <source>
        <dbReference type="Pfam" id="PF00850"/>
    </source>
</evidence>
<evidence type="ECO:0000256" key="7">
    <source>
        <dbReference type="ARBA" id="ARBA00023015"/>
    </source>
</evidence>
<comment type="similarity">
    <text evidence="2">Belongs to the histone deacetylase family. HD type 2 subfamily.</text>
</comment>
<reference evidence="13" key="1">
    <citation type="submission" date="2022-11" db="UniProtKB">
        <authorList>
            <consortium name="WormBaseParasite"/>
        </authorList>
    </citation>
    <scope>IDENTIFICATION</scope>
</reference>
<dbReference type="Proteomes" id="UP000887565">
    <property type="component" value="Unplaced"/>
</dbReference>
<evidence type="ECO:0000256" key="9">
    <source>
        <dbReference type="ARBA" id="ARBA00023242"/>
    </source>
</evidence>
<keyword evidence="12" id="KW-1185">Reference proteome</keyword>
<keyword evidence="9" id="KW-0539">Nucleus</keyword>
<evidence type="ECO:0000256" key="10">
    <source>
        <dbReference type="ARBA" id="ARBA00048287"/>
    </source>
</evidence>
<dbReference type="PANTHER" id="PTHR10625">
    <property type="entry name" value="HISTONE DEACETYLASE HDAC1-RELATED"/>
    <property type="match status" value="1"/>
</dbReference>
<dbReference type="WBParaSite" id="nRc.2.0.1.t34485-RA">
    <property type="protein sequence ID" value="nRc.2.0.1.t34485-RA"/>
    <property type="gene ID" value="nRc.2.0.1.g34485"/>
</dbReference>
<accession>A0A915K6Z8</accession>
<dbReference type="Pfam" id="PF00850">
    <property type="entry name" value="Hist_deacetyl"/>
    <property type="match status" value="1"/>
</dbReference>
<dbReference type="InterPro" id="IPR037138">
    <property type="entry name" value="His_deacetylse_dom_sf"/>
</dbReference>
<dbReference type="InterPro" id="IPR023696">
    <property type="entry name" value="Ureohydrolase_dom_sf"/>
</dbReference>
<dbReference type="AlphaFoldDB" id="A0A915K6Z8"/>
<feature type="domain" description="Histone deacetylase" evidence="11">
    <location>
        <begin position="36"/>
        <end position="112"/>
    </location>
</feature>
<comment type="subcellular location">
    <subcellularLocation>
        <location evidence="1">Nucleus</location>
    </subcellularLocation>
</comment>
<evidence type="ECO:0000256" key="1">
    <source>
        <dbReference type="ARBA" id="ARBA00004123"/>
    </source>
</evidence>
<evidence type="ECO:0000256" key="6">
    <source>
        <dbReference type="ARBA" id="ARBA00022853"/>
    </source>
</evidence>
<keyword evidence="8" id="KW-0804">Transcription</keyword>
<keyword evidence="4" id="KW-0678">Repressor</keyword>
<evidence type="ECO:0000313" key="12">
    <source>
        <dbReference type="Proteomes" id="UP000887565"/>
    </source>
</evidence>
<comment type="catalytic activity">
    <reaction evidence="10">
        <text>N(6)-acetyl-L-lysyl-[histone] + H2O = L-lysyl-[histone] + acetate</text>
        <dbReference type="Rhea" id="RHEA:58196"/>
        <dbReference type="Rhea" id="RHEA-COMP:9845"/>
        <dbReference type="Rhea" id="RHEA-COMP:11338"/>
        <dbReference type="ChEBI" id="CHEBI:15377"/>
        <dbReference type="ChEBI" id="CHEBI:29969"/>
        <dbReference type="ChEBI" id="CHEBI:30089"/>
        <dbReference type="ChEBI" id="CHEBI:61930"/>
        <dbReference type="EC" id="3.5.1.98"/>
    </reaction>
</comment>
<evidence type="ECO:0000256" key="3">
    <source>
        <dbReference type="ARBA" id="ARBA00012111"/>
    </source>
</evidence>
<dbReference type="PANTHER" id="PTHR10625:SF5">
    <property type="entry name" value="HISTONE DEACETYLASE"/>
    <property type="match status" value="1"/>
</dbReference>
<sequence>MNRDTIVIDGRRIGPKVGFAYDQRMLDHKCTWDRNHIEIPDRLERCYEICRSKGLIDRCHFLECRFASREEILLNHESNFVEQFRCVVDKSEEDRLQFCQQFDDVYVNQSTFK</sequence>
<dbReference type="OMA" id="RCHFLEC"/>
<dbReference type="GO" id="GO:0141221">
    <property type="term" value="F:histone deacetylase activity, hydrolytic mechanism"/>
    <property type="evidence" value="ECO:0007669"/>
    <property type="project" value="UniProtKB-EC"/>
</dbReference>
<dbReference type="Gene3D" id="3.40.800.20">
    <property type="entry name" value="Histone deacetylase domain"/>
    <property type="match status" value="1"/>
</dbReference>
<dbReference type="SUPFAM" id="SSF52768">
    <property type="entry name" value="Arginase/deacetylase"/>
    <property type="match status" value="1"/>
</dbReference>
<evidence type="ECO:0000256" key="2">
    <source>
        <dbReference type="ARBA" id="ARBA00007738"/>
    </source>
</evidence>
<evidence type="ECO:0000256" key="8">
    <source>
        <dbReference type="ARBA" id="ARBA00023163"/>
    </source>
</evidence>
<evidence type="ECO:0000256" key="5">
    <source>
        <dbReference type="ARBA" id="ARBA00022801"/>
    </source>
</evidence>
<evidence type="ECO:0000256" key="4">
    <source>
        <dbReference type="ARBA" id="ARBA00022491"/>
    </source>
</evidence>